<evidence type="ECO:0000313" key="2">
    <source>
        <dbReference type="EMBL" id="KAH7077389.1"/>
    </source>
</evidence>
<evidence type="ECO:0008006" key="4">
    <source>
        <dbReference type="Google" id="ProtNLM"/>
    </source>
</evidence>
<evidence type="ECO:0000256" key="1">
    <source>
        <dbReference type="SAM" id="Phobius"/>
    </source>
</evidence>
<feature type="transmembrane region" description="Helical" evidence="1">
    <location>
        <begin position="171"/>
        <end position="196"/>
    </location>
</feature>
<evidence type="ECO:0000313" key="3">
    <source>
        <dbReference type="Proteomes" id="UP000813461"/>
    </source>
</evidence>
<keyword evidence="1" id="KW-1133">Transmembrane helix</keyword>
<name>A0A8K0QXW9_9PLEO</name>
<feature type="transmembrane region" description="Helical" evidence="1">
    <location>
        <begin position="289"/>
        <end position="307"/>
    </location>
</feature>
<reference evidence="2" key="1">
    <citation type="journal article" date="2021" name="Nat. Commun.">
        <title>Genetic determinants of endophytism in the Arabidopsis root mycobiome.</title>
        <authorList>
            <person name="Mesny F."/>
            <person name="Miyauchi S."/>
            <person name="Thiergart T."/>
            <person name="Pickel B."/>
            <person name="Atanasova L."/>
            <person name="Karlsson M."/>
            <person name="Huettel B."/>
            <person name="Barry K.W."/>
            <person name="Haridas S."/>
            <person name="Chen C."/>
            <person name="Bauer D."/>
            <person name="Andreopoulos W."/>
            <person name="Pangilinan J."/>
            <person name="LaButti K."/>
            <person name="Riley R."/>
            <person name="Lipzen A."/>
            <person name="Clum A."/>
            <person name="Drula E."/>
            <person name="Henrissat B."/>
            <person name="Kohler A."/>
            <person name="Grigoriev I.V."/>
            <person name="Martin F.M."/>
            <person name="Hacquard S."/>
        </authorList>
    </citation>
    <scope>NUCLEOTIDE SEQUENCE</scope>
    <source>
        <strain evidence="2">MPI-SDFR-AT-0120</strain>
    </source>
</reference>
<keyword evidence="1" id="KW-0472">Membrane</keyword>
<feature type="transmembrane region" description="Helical" evidence="1">
    <location>
        <begin position="130"/>
        <end position="151"/>
    </location>
</feature>
<feature type="transmembrane region" description="Helical" evidence="1">
    <location>
        <begin position="262"/>
        <end position="283"/>
    </location>
</feature>
<dbReference type="EMBL" id="JAGMVJ010000018">
    <property type="protein sequence ID" value="KAH7077389.1"/>
    <property type="molecule type" value="Genomic_DNA"/>
</dbReference>
<comment type="caution">
    <text evidence="2">The sequence shown here is derived from an EMBL/GenBank/DDBJ whole genome shotgun (WGS) entry which is preliminary data.</text>
</comment>
<organism evidence="2 3">
    <name type="scientific">Paraphoma chrysanthemicola</name>
    <dbReference type="NCBI Taxonomy" id="798071"/>
    <lineage>
        <taxon>Eukaryota</taxon>
        <taxon>Fungi</taxon>
        <taxon>Dikarya</taxon>
        <taxon>Ascomycota</taxon>
        <taxon>Pezizomycotina</taxon>
        <taxon>Dothideomycetes</taxon>
        <taxon>Pleosporomycetidae</taxon>
        <taxon>Pleosporales</taxon>
        <taxon>Pleosporineae</taxon>
        <taxon>Phaeosphaeriaceae</taxon>
        <taxon>Paraphoma</taxon>
    </lineage>
</organism>
<accession>A0A8K0QXW9</accession>
<dbReference type="Proteomes" id="UP000813461">
    <property type="component" value="Unassembled WGS sequence"/>
</dbReference>
<protein>
    <recommendedName>
        <fullName evidence="4">Transmembrane protein</fullName>
    </recommendedName>
</protein>
<keyword evidence="1" id="KW-0812">Transmembrane</keyword>
<proteinExistence type="predicted"/>
<sequence>MQRCLLLIVDLQMSSFNHGAGLVVPCHQQINGALENMTEYEKTAAAAAATVIALTPLIFSNADLPTANVVELFMTGEYILAFFSAGLTYGLPTSQQRSRQPIKAKDISNSKTTILKELSPPSVFYWRYVWIFRVCFMFMQGVLLFGCVFFNAQPILGNMHPIWVCPKTGMLIFHIAVVLIPAGVGFVWLSFLFFACRRKREERDTRYHCIDLYPGKDIKGKDFGHVAQRFGLRFARLLASRIERRIILYPSRQEDGNGRRFIFARLFLGLGNIIMVILFTAAFGSVYGATFPTAIGRMLIMAGFLLISRQLCVVHSRYVCAGTIFVTYNIEKPEEKDQVMSKWTELDQSCGSQVPLVSLNPSGSH</sequence>
<keyword evidence="3" id="KW-1185">Reference proteome</keyword>
<gene>
    <name evidence="2" type="ORF">FB567DRAFT_608500</name>
</gene>
<dbReference type="AlphaFoldDB" id="A0A8K0QXW9"/>
<dbReference type="OrthoDB" id="3867516at2759"/>